<gene>
    <name evidence="2" type="ORF">EV420DRAFT_1501473</name>
</gene>
<dbReference type="Proteomes" id="UP001175211">
    <property type="component" value="Unassembled WGS sequence"/>
</dbReference>
<protein>
    <recommendedName>
        <fullName evidence="4">F-box domain-containing protein</fullName>
    </recommendedName>
</protein>
<reference evidence="2" key="1">
    <citation type="submission" date="2023-06" db="EMBL/GenBank/DDBJ databases">
        <authorList>
            <consortium name="Lawrence Berkeley National Laboratory"/>
            <person name="Ahrendt S."/>
            <person name="Sahu N."/>
            <person name="Indic B."/>
            <person name="Wong-Bajracharya J."/>
            <person name="Merenyi Z."/>
            <person name="Ke H.-M."/>
            <person name="Monk M."/>
            <person name="Kocsube S."/>
            <person name="Drula E."/>
            <person name="Lipzen A."/>
            <person name="Balint B."/>
            <person name="Henrissat B."/>
            <person name="Andreopoulos B."/>
            <person name="Martin F.M."/>
            <person name="Harder C.B."/>
            <person name="Rigling D."/>
            <person name="Ford K.L."/>
            <person name="Foster G.D."/>
            <person name="Pangilinan J."/>
            <person name="Papanicolaou A."/>
            <person name="Barry K."/>
            <person name="LaButti K."/>
            <person name="Viragh M."/>
            <person name="Koriabine M."/>
            <person name="Yan M."/>
            <person name="Riley R."/>
            <person name="Champramary S."/>
            <person name="Plett K.L."/>
            <person name="Tsai I.J."/>
            <person name="Slot J."/>
            <person name="Sipos G."/>
            <person name="Plett J."/>
            <person name="Nagy L.G."/>
            <person name="Grigoriev I.V."/>
        </authorList>
    </citation>
    <scope>NUCLEOTIDE SEQUENCE</scope>
    <source>
        <strain evidence="2">CCBAS 213</strain>
    </source>
</reference>
<keyword evidence="3" id="KW-1185">Reference proteome</keyword>
<comment type="caution">
    <text evidence="2">The sequence shown here is derived from an EMBL/GenBank/DDBJ whole genome shotgun (WGS) entry which is preliminary data.</text>
</comment>
<evidence type="ECO:0000313" key="3">
    <source>
        <dbReference type="Proteomes" id="UP001175211"/>
    </source>
</evidence>
<feature type="coiled-coil region" evidence="1">
    <location>
        <begin position="49"/>
        <end position="76"/>
    </location>
</feature>
<sequence length="533" mass="60470">MNFEENIYIFCDGCTKELHKPYFDALPSIVRSLRSASLVTPSAEMVKINTKLKSEIIRLEKLIKALQCNLGRLKRVVPTYASLFAPVRRLPFEVLQAIFEQTLYSSLDDIFPSSNTNKTMSLTPIRLASVCSFWRGVCLASPNLWRHMYISISVQDIHSRELNLIRVFQKRAQSKDILSLRIRSLVRNENDGAPEEADHPHILAALLLSPPESRGGPETVPYLSVDACRDVIFEPSYRERPDFSIFRRDGGNDTVQFRWPSLKCLGISPIAPGAQLGASSPCTLFRDAPLLHELNISNQCFNPRHFILPWTQITTVRIHDYHDTHVISAFLHQLPNIEHVEFSRCNLPCPQVNYIVPLTSLTTIHSDAAVGAAKFPRLEHLELRNTSEGEKSIILQPSALRRFISNLLSVSAGLTELTLVCVPIAYEYVLMALDQAVHLKCLVIVEDTYDCDLVTPEFIEGLKRLVPVLEYLKLVWREYESIEEELVVRMLETRCNTTLTSAVIGPRRGGPLQREVLDRMQALRDRGLIVTLY</sequence>
<proteinExistence type="predicted"/>
<dbReference type="SUPFAM" id="SSF52047">
    <property type="entry name" value="RNI-like"/>
    <property type="match status" value="1"/>
</dbReference>
<organism evidence="2 3">
    <name type="scientific">Armillaria tabescens</name>
    <name type="common">Ringless honey mushroom</name>
    <name type="synonym">Agaricus tabescens</name>
    <dbReference type="NCBI Taxonomy" id="1929756"/>
    <lineage>
        <taxon>Eukaryota</taxon>
        <taxon>Fungi</taxon>
        <taxon>Dikarya</taxon>
        <taxon>Basidiomycota</taxon>
        <taxon>Agaricomycotina</taxon>
        <taxon>Agaricomycetes</taxon>
        <taxon>Agaricomycetidae</taxon>
        <taxon>Agaricales</taxon>
        <taxon>Marasmiineae</taxon>
        <taxon>Physalacriaceae</taxon>
        <taxon>Desarmillaria</taxon>
    </lineage>
</organism>
<keyword evidence="1" id="KW-0175">Coiled coil</keyword>
<evidence type="ECO:0008006" key="4">
    <source>
        <dbReference type="Google" id="ProtNLM"/>
    </source>
</evidence>
<dbReference type="RefSeq" id="XP_060338102.1">
    <property type="nucleotide sequence ID" value="XM_060471065.1"/>
</dbReference>
<evidence type="ECO:0000256" key="1">
    <source>
        <dbReference type="SAM" id="Coils"/>
    </source>
</evidence>
<name>A0AA39NLG2_ARMTA</name>
<dbReference type="AlphaFoldDB" id="A0AA39NLG2"/>
<evidence type="ECO:0000313" key="2">
    <source>
        <dbReference type="EMBL" id="KAK0467827.1"/>
    </source>
</evidence>
<dbReference type="GeneID" id="85354613"/>
<dbReference type="InterPro" id="IPR032675">
    <property type="entry name" value="LRR_dom_sf"/>
</dbReference>
<accession>A0AA39NLG2</accession>
<dbReference type="EMBL" id="JAUEPS010000002">
    <property type="protein sequence ID" value="KAK0467827.1"/>
    <property type="molecule type" value="Genomic_DNA"/>
</dbReference>
<dbReference type="Gene3D" id="3.80.10.10">
    <property type="entry name" value="Ribonuclease Inhibitor"/>
    <property type="match status" value="1"/>
</dbReference>